<dbReference type="InterPro" id="IPR009075">
    <property type="entry name" value="AcylCo_DH/oxidase_C"/>
</dbReference>
<dbReference type="InterPro" id="IPR046373">
    <property type="entry name" value="Acyl-CoA_Oxase/DH_mid-dom_sf"/>
</dbReference>
<dbReference type="InterPro" id="IPR037069">
    <property type="entry name" value="AcylCoA_DH/ox_N_sf"/>
</dbReference>
<keyword evidence="4" id="KW-0274">FAD</keyword>
<dbReference type="PANTHER" id="PTHR43292">
    <property type="entry name" value="ACYL-COA DEHYDROGENASE"/>
    <property type="match status" value="1"/>
</dbReference>
<evidence type="ECO:0000256" key="5">
    <source>
        <dbReference type="ARBA" id="ARBA00023002"/>
    </source>
</evidence>
<evidence type="ECO:0000256" key="4">
    <source>
        <dbReference type="ARBA" id="ARBA00022827"/>
    </source>
</evidence>
<dbReference type="Pfam" id="PF02771">
    <property type="entry name" value="Acyl-CoA_dh_N"/>
    <property type="match status" value="1"/>
</dbReference>
<name>A0A382WCY9_9ZZZZ</name>
<evidence type="ECO:0000259" key="8">
    <source>
        <dbReference type="Pfam" id="PF02771"/>
    </source>
</evidence>
<keyword evidence="5" id="KW-0560">Oxidoreductase</keyword>
<dbReference type="InterPro" id="IPR013786">
    <property type="entry name" value="AcylCoA_DH/ox_N"/>
</dbReference>
<keyword evidence="3" id="KW-0285">Flavoprotein</keyword>
<dbReference type="Gene3D" id="2.40.110.10">
    <property type="entry name" value="Butyryl-CoA Dehydrogenase, subunit A, domain 2"/>
    <property type="match status" value="1"/>
</dbReference>
<dbReference type="AlphaFoldDB" id="A0A382WCY9"/>
<dbReference type="InterPro" id="IPR052161">
    <property type="entry name" value="Mycobact_Acyl-CoA_DH"/>
</dbReference>
<evidence type="ECO:0000256" key="1">
    <source>
        <dbReference type="ARBA" id="ARBA00001974"/>
    </source>
</evidence>
<dbReference type="SUPFAM" id="SSF56645">
    <property type="entry name" value="Acyl-CoA dehydrogenase NM domain-like"/>
    <property type="match status" value="1"/>
</dbReference>
<dbReference type="Pfam" id="PF02770">
    <property type="entry name" value="Acyl-CoA_dh_M"/>
    <property type="match status" value="1"/>
</dbReference>
<sequence>EYGGGGLALDHAVVIEEEVDSYGLTVPPYYDSGGRLGGASIMVWGTEEQKQTFLPPIFRGEVRTWQLLTEPEAGSDLANAKMSAERDGDEYVINGQKIYVGSSLGADYMWTITCTDNEAPRHQNLGWFMIPADLPGITIQPMDLLISGGEAGAGSGVKNTVFFDNVRVPAFNLIGGENEGWKVATTHLELEHGTGGRIARNWLVDHLFEYCRENKRNGQPLTKDPEVRDKLIDIYVEAEIARLFNLRNYWMRHSKADITYEGPQASYWRKMSGLRMSE</sequence>
<evidence type="ECO:0000256" key="3">
    <source>
        <dbReference type="ARBA" id="ARBA00022630"/>
    </source>
</evidence>
<dbReference type="GO" id="GO:0005886">
    <property type="term" value="C:plasma membrane"/>
    <property type="evidence" value="ECO:0007669"/>
    <property type="project" value="TreeGrafter"/>
</dbReference>
<gene>
    <name evidence="9" type="ORF">METZ01_LOCUS409403</name>
</gene>
<evidence type="ECO:0000256" key="2">
    <source>
        <dbReference type="ARBA" id="ARBA00009347"/>
    </source>
</evidence>
<evidence type="ECO:0008006" key="10">
    <source>
        <dbReference type="Google" id="ProtNLM"/>
    </source>
</evidence>
<dbReference type="EMBL" id="UINC01158810">
    <property type="protein sequence ID" value="SVD56549.1"/>
    <property type="molecule type" value="Genomic_DNA"/>
</dbReference>
<feature type="domain" description="Acyl-CoA dehydrogenase/oxidase N-terminal" evidence="8">
    <location>
        <begin position="1"/>
        <end position="61"/>
    </location>
</feature>
<comment type="similarity">
    <text evidence="2">Belongs to the acyl-CoA dehydrogenase family.</text>
</comment>
<evidence type="ECO:0000259" key="7">
    <source>
        <dbReference type="Pfam" id="PF02770"/>
    </source>
</evidence>
<dbReference type="Gene3D" id="1.10.540.10">
    <property type="entry name" value="Acyl-CoA dehydrogenase/oxidase, N-terminal domain"/>
    <property type="match status" value="1"/>
</dbReference>
<feature type="non-terminal residue" evidence="9">
    <location>
        <position position="1"/>
    </location>
</feature>
<accession>A0A382WCY9</accession>
<dbReference type="Gene3D" id="1.20.140.10">
    <property type="entry name" value="Butyryl-CoA Dehydrogenase, subunit A, domain 3"/>
    <property type="match status" value="1"/>
</dbReference>
<dbReference type="InterPro" id="IPR009100">
    <property type="entry name" value="AcylCoA_DH/oxidase_NM_dom_sf"/>
</dbReference>
<dbReference type="PANTHER" id="PTHR43292:SF3">
    <property type="entry name" value="ACYL-COA DEHYDROGENASE FADE29"/>
    <property type="match status" value="1"/>
</dbReference>
<comment type="cofactor">
    <cofactor evidence="1">
        <name>FAD</name>
        <dbReference type="ChEBI" id="CHEBI:57692"/>
    </cofactor>
</comment>
<dbReference type="Pfam" id="PF00441">
    <property type="entry name" value="Acyl-CoA_dh_1"/>
    <property type="match status" value="1"/>
</dbReference>
<proteinExistence type="inferred from homology"/>
<dbReference type="SUPFAM" id="SSF47203">
    <property type="entry name" value="Acyl-CoA dehydrogenase C-terminal domain-like"/>
    <property type="match status" value="1"/>
</dbReference>
<dbReference type="InterPro" id="IPR006091">
    <property type="entry name" value="Acyl-CoA_Oxase/DH_mid-dom"/>
</dbReference>
<dbReference type="InterPro" id="IPR036250">
    <property type="entry name" value="AcylCo_DH-like_C"/>
</dbReference>
<dbReference type="GO" id="GO:0050660">
    <property type="term" value="F:flavin adenine dinucleotide binding"/>
    <property type="evidence" value="ECO:0007669"/>
    <property type="project" value="InterPro"/>
</dbReference>
<protein>
    <recommendedName>
        <fullName evidence="10">Acyl-CoA oxidase/dehydrogenase middle domain-containing protein</fullName>
    </recommendedName>
</protein>
<feature type="domain" description="Acyl-CoA oxidase/dehydrogenase middle" evidence="7">
    <location>
        <begin position="68"/>
        <end position="143"/>
    </location>
</feature>
<evidence type="ECO:0000313" key="9">
    <source>
        <dbReference type="EMBL" id="SVD56549.1"/>
    </source>
</evidence>
<dbReference type="GO" id="GO:0016627">
    <property type="term" value="F:oxidoreductase activity, acting on the CH-CH group of donors"/>
    <property type="evidence" value="ECO:0007669"/>
    <property type="project" value="InterPro"/>
</dbReference>
<organism evidence="9">
    <name type="scientific">marine metagenome</name>
    <dbReference type="NCBI Taxonomy" id="408172"/>
    <lineage>
        <taxon>unclassified sequences</taxon>
        <taxon>metagenomes</taxon>
        <taxon>ecological metagenomes</taxon>
    </lineage>
</organism>
<feature type="domain" description="Acyl-CoA dehydrogenase/oxidase C-terminal" evidence="6">
    <location>
        <begin position="178"/>
        <end position="258"/>
    </location>
</feature>
<reference evidence="9" key="1">
    <citation type="submission" date="2018-05" db="EMBL/GenBank/DDBJ databases">
        <authorList>
            <person name="Lanie J.A."/>
            <person name="Ng W.-L."/>
            <person name="Kazmierczak K.M."/>
            <person name="Andrzejewski T.M."/>
            <person name="Davidsen T.M."/>
            <person name="Wayne K.J."/>
            <person name="Tettelin H."/>
            <person name="Glass J.I."/>
            <person name="Rusch D."/>
            <person name="Podicherti R."/>
            <person name="Tsui H.-C.T."/>
            <person name="Winkler M.E."/>
        </authorList>
    </citation>
    <scope>NUCLEOTIDE SEQUENCE</scope>
</reference>
<evidence type="ECO:0000259" key="6">
    <source>
        <dbReference type="Pfam" id="PF00441"/>
    </source>
</evidence>
<feature type="non-terminal residue" evidence="9">
    <location>
        <position position="278"/>
    </location>
</feature>